<dbReference type="GO" id="GO:0015035">
    <property type="term" value="F:protein-disulfide reductase activity"/>
    <property type="evidence" value="ECO:0007669"/>
    <property type="project" value="InterPro"/>
</dbReference>
<evidence type="ECO:0000256" key="5">
    <source>
        <dbReference type="PIRNR" id="PIRNR000077"/>
    </source>
</evidence>
<keyword evidence="2" id="KW-0249">Electron transport</keyword>
<evidence type="ECO:0000259" key="6">
    <source>
        <dbReference type="PROSITE" id="PS51352"/>
    </source>
</evidence>
<dbReference type="PANTHER" id="PTHR45663">
    <property type="entry name" value="GEO12009P1"/>
    <property type="match status" value="1"/>
</dbReference>
<keyword evidence="1" id="KW-0813">Transport</keyword>
<dbReference type="InterPro" id="IPR013766">
    <property type="entry name" value="Thioredoxin_domain"/>
</dbReference>
<evidence type="ECO:0000256" key="2">
    <source>
        <dbReference type="ARBA" id="ARBA00022982"/>
    </source>
</evidence>
<dbReference type="AlphaFoldDB" id="A0AAD6ZTA4"/>
<feature type="domain" description="Thioredoxin" evidence="6">
    <location>
        <begin position="1"/>
        <end position="106"/>
    </location>
</feature>
<gene>
    <name evidence="7" type="ORF">DFH08DRAFT_965333</name>
</gene>
<proteinExistence type="inferred from homology"/>
<dbReference type="InterPro" id="IPR005746">
    <property type="entry name" value="Thioredoxin"/>
</dbReference>
<evidence type="ECO:0000256" key="3">
    <source>
        <dbReference type="ARBA" id="ARBA00023157"/>
    </source>
</evidence>
<dbReference type="GO" id="GO:0005737">
    <property type="term" value="C:cytoplasm"/>
    <property type="evidence" value="ECO:0007669"/>
    <property type="project" value="TreeGrafter"/>
</dbReference>
<dbReference type="PANTHER" id="PTHR45663:SF11">
    <property type="entry name" value="GEO12009P1"/>
    <property type="match status" value="1"/>
</dbReference>
<reference evidence="7" key="1">
    <citation type="submission" date="2023-03" db="EMBL/GenBank/DDBJ databases">
        <title>Massive genome expansion in bonnet fungi (Mycena s.s.) driven by repeated elements and novel gene families across ecological guilds.</title>
        <authorList>
            <consortium name="Lawrence Berkeley National Laboratory"/>
            <person name="Harder C.B."/>
            <person name="Miyauchi S."/>
            <person name="Viragh M."/>
            <person name="Kuo A."/>
            <person name="Thoen E."/>
            <person name="Andreopoulos B."/>
            <person name="Lu D."/>
            <person name="Skrede I."/>
            <person name="Drula E."/>
            <person name="Henrissat B."/>
            <person name="Morin E."/>
            <person name="Kohler A."/>
            <person name="Barry K."/>
            <person name="LaButti K."/>
            <person name="Morin E."/>
            <person name="Salamov A."/>
            <person name="Lipzen A."/>
            <person name="Mereny Z."/>
            <person name="Hegedus B."/>
            <person name="Baldrian P."/>
            <person name="Stursova M."/>
            <person name="Weitz H."/>
            <person name="Taylor A."/>
            <person name="Grigoriev I.V."/>
            <person name="Nagy L.G."/>
            <person name="Martin F."/>
            <person name="Kauserud H."/>
        </authorList>
    </citation>
    <scope>NUCLEOTIDE SEQUENCE</scope>
    <source>
        <strain evidence="7">CBHHK002</strain>
    </source>
</reference>
<comment type="caution">
    <text evidence="7">The sequence shown here is derived from an EMBL/GenBank/DDBJ whole genome shotgun (WGS) entry which is preliminary data.</text>
</comment>
<dbReference type="PIRSF" id="PIRSF000077">
    <property type="entry name" value="Thioredoxin"/>
    <property type="match status" value="1"/>
</dbReference>
<keyword evidence="3" id="KW-1015">Disulfide bond</keyword>
<dbReference type="SUPFAM" id="SSF52833">
    <property type="entry name" value="Thioredoxin-like"/>
    <property type="match status" value="1"/>
</dbReference>
<dbReference type="PRINTS" id="PR00421">
    <property type="entry name" value="THIOREDOXIN"/>
</dbReference>
<evidence type="ECO:0000256" key="1">
    <source>
        <dbReference type="ARBA" id="ARBA00022448"/>
    </source>
</evidence>
<dbReference type="PROSITE" id="PS51352">
    <property type="entry name" value="THIOREDOXIN_2"/>
    <property type="match status" value="1"/>
</dbReference>
<evidence type="ECO:0000313" key="8">
    <source>
        <dbReference type="Proteomes" id="UP001218218"/>
    </source>
</evidence>
<accession>A0AAD6ZTA4</accession>
<dbReference type="InterPro" id="IPR036249">
    <property type="entry name" value="Thioredoxin-like_sf"/>
</dbReference>
<dbReference type="Gene3D" id="3.40.30.10">
    <property type="entry name" value="Glutaredoxin"/>
    <property type="match status" value="1"/>
</dbReference>
<organism evidence="7 8">
    <name type="scientific">Mycena albidolilacea</name>
    <dbReference type="NCBI Taxonomy" id="1033008"/>
    <lineage>
        <taxon>Eukaryota</taxon>
        <taxon>Fungi</taxon>
        <taxon>Dikarya</taxon>
        <taxon>Basidiomycota</taxon>
        <taxon>Agaricomycotina</taxon>
        <taxon>Agaricomycetes</taxon>
        <taxon>Agaricomycetidae</taxon>
        <taxon>Agaricales</taxon>
        <taxon>Marasmiineae</taxon>
        <taxon>Mycenaceae</taxon>
        <taxon>Mycena</taxon>
    </lineage>
</organism>
<dbReference type="Pfam" id="PF00085">
    <property type="entry name" value="Thioredoxin"/>
    <property type="match status" value="1"/>
</dbReference>
<dbReference type="CDD" id="cd02947">
    <property type="entry name" value="TRX_family"/>
    <property type="match status" value="1"/>
</dbReference>
<dbReference type="EMBL" id="JARIHO010000031">
    <property type="protein sequence ID" value="KAJ7336463.1"/>
    <property type="molecule type" value="Genomic_DNA"/>
</dbReference>
<sequence length="106" mass="11778">MPVTSIENLDEYHKVVNSPTPAIIQFWATWSGPCRIISPAFEKHSDKPENAKLKFYKLDTDAVPDATNEAGIRTVPTFIVFHNGNKVDEMTGTNSTVLANLIAKYV</sequence>
<protein>
    <recommendedName>
        <fullName evidence="5">Thioredoxin</fullName>
    </recommendedName>
</protein>
<keyword evidence="4" id="KW-0676">Redox-active center</keyword>
<evidence type="ECO:0000313" key="7">
    <source>
        <dbReference type="EMBL" id="KAJ7336463.1"/>
    </source>
</evidence>
<evidence type="ECO:0000256" key="4">
    <source>
        <dbReference type="ARBA" id="ARBA00023284"/>
    </source>
</evidence>
<name>A0AAD6ZTA4_9AGAR</name>
<dbReference type="Proteomes" id="UP001218218">
    <property type="component" value="Unassembled WGS sequence"/>
</dbReference>
<keyword evidence="8" id="KW-1185">Reference proteome</keyword>
<comment type="similarity">
    <text evidence="5">Belongs to the thioredoxin family.</text>
</comment>